<dbReference type="EMBL" id="BAAFGK010000004">
    <property type="protein sequence ID" value="GAB0057738.1"/>
    <property type="molecule type" value="Genomic_DNA"/>
</dbReference>
<dbReference type="InterPro" id="IPR006135">
    <property type="entry name" value="T3SS_substrate_exporter"/>
</dbReference>
<evidence type="ECO:0008006" key="4">
    <source>
        <dbReference type="Google" id="ProtNLM"/>
    </source>
</evidence>
<proteinExistence type="inferred from homology"/>
<reference evidence="2 3" key="1">
    <citation type="submission" date="2024-05" db="EMBL/GenBank/DDBJ databases">
        <authorList>
            <consortium name="Candidatus Magnetaquicoccaceae bacterium FCR-1 genome sequencing consortium"/>
            <person name="Shimoshige H."/>
            <person name="Shimamura S."/>
            <person name="Taoka A."/>
            <person name="Kobayashi H."/>
            <person name="Maekawa T."/>
        </authorList>
    </citation>
    <scope>NUCLEOTIDE SEQUENCE [LARGE SCALE GENOMIC DNA]</scope>
    <source>
        <strain evidence="2 3">FCR-1</strain>
    </source>
</reference>
<evidence type="ECO:0000313" key="3">
    <source>
        <dbReference type="Proteomes" id="UP001628193"/>
    </source>
</evidence>
<reference evidence="2 3" key="2">
    <citation type="submission" date="2024-09" db="EMBL/GenBank/DDBJ databases">
        <title>Draft genome sequence of Candidatus Magnetaquicoccaceae bacterium FCR-1.</title>
        <authorList>
            <person name="Shimoshige H."/>
            <person name="Shimamura S."/>
            <person name="Taoka A."/>
            <person name="Kobayashi H."/>
            <person name="Maekawa T."/>
        </authorList>
    </citation>
    <scope>NUCLEOTIDE SEQUENCE [LARGE SCALE GENOMIC DNA]</scope>
    <source>
        <strain evidence="2 3">FCR-1</strain>
    </source>
</reference>
<accession>A0ABQ0CA19</accession>
<dbReference type="Proteomes" id="UP001628193">
    <property type="component" value="Unassembled WGS sequence"/>
</dbReference>
<dbReference type="PANTHER" id="PTHR30531">
    <property type="entry name" value="FLAGELLAR BIOSYNTHETIC PROTEIN FLHB"/>
    <property type="match status" value="1"/>
</dbReference>
<dbReference type="RefSeq" id="WP_420905431.1">
    <property type="nucleotide sequence ID" value="NZ_BAAFGK010000004.1"/>
</dbReference>
<gene>
    <name evidence="2" type="ORF">SIID45300_02070</name>
</gene>
<keyword evidence="3" id="KW-1185">Reference proteome</keyword>
<comment type="caution">
    <text evidence="2">The sequence shown here is derived from an EMBL/GenBank/DDBJ whole genome shotgun (WGS) entry which is preliminary data.</text>
</comment>
<dbReference type="Gene3D" id="3.40.1690.10">
    <property type="entry name" value="secretion proteins EscU"/>
    <property type="match status" value="1"/>
</dbReference>
<name>A0ABQ0CA19_9PROT</name>
<evidence type="ECO:0000256" key="1">
    <source>
        <dbReference type="ARBA" id="ARBA00010690"/>
    </source>
</evidence>
<sequence>MCAAKVKEEGDDSELPVHQRRAVALRYQRARDAAPRVTASGRGLVAETILKKAREAGVTLMEDPDLVNLLGKVPVGDVIPPDLYKAVAEVLAYVYRLNKNFPH</sequence>
<dbReference type="SUPFAM" id="SSF160544">
    <property type="entry name" value="EscU C-terminal domain-like"/>
    <property type="match status" value="1"/>
</dbReference>
<organism evidence="2 3">
    <name type="scientific">Candidatus Magnetaquiglobus chichijimensis</name>
    <dbReference type="NCBI Taxonomy" id="3141448"/>
    <lineage>
        <taxon>Bacteria</taxon>
        <taxon>Pseudomonadati</taxon>
        <taxon>Pseudomonadota</taxon>
        <taxon>Magnetococcia</taxon>
        <taxon>Magnetococcales</taxon>
        <taxon>Candidatus Magnetaquicoccaceae</taxon>
        <taxon>Candidatus Magnetaquiglobus</taxon>
    </lineage>
</organism>
<dbReference type="PANTHER" id="PTHR30531:SF12">
    <property type="entry name" value="FLAGELLAR BIOSYNTHETIC PROTEIN FLHB"/>
    <property type="match status" value="1"/>
</dbReference>
<dbReference type="InterPro" id="IPR029025">
    <property type="entry name" value="T3SS_substrate_exporter_C"/>
</dbReference>
<evidence type="ECO:0000313" key="2">
    <source>
        <dbReference type="EMBL" id="GAB0057738.1"/>
    </source>
</evidence>
<protein>
    <recommendedName>
        <fullName evidence="4">Flagellar biosynthesis protein FlhB</fullName>
    </recommendedName>
</protein>
<comment type="similarity">
    <text evidence="1">Belongs to the type III secretion exporter family.</text>
</comment>
<dbReference type="Pfam" id="PF01312">
    <property type="entry name" value="Bac_export_2"/>
    <property type="match status" value="1"/>
</dbReference>